<evidence type="ECO:0000256" key="1">
    <source>
        <dbReference type="ARBA" id="ARBA00004286"/>
    </source>
</evidence>
<keyword evidence="7 11" id="KW-0132">Cell division</keyword>
<dbReference type="RefSeq" id="XP_056697689.1">
    <property type="nucleotide sequence ID" value="XM_056841711.1"/>
</dbReference>
<evidence type="ECO:0000256" key="9">
    <source>
        <dbReference type="ARBA" id="ARBA00023067"/>
    </source>
</evidence>
<organism evidence="14 15">
    <name type="scientific">Spinacia oleracea</name>
    <name type="common">Spinach</name>
    <dbReference type="NCBI Taxonomy" id="3562"/>
    <lineage>
        <taxon>Eukaryota</taxon>
        <taxon>Viridiplantae</taxon>
        <taxon>Streptophyta</taxon>
        <taxon>Embryophyta</taxon>
        <taxon>Tracheophyta</taxon>
        <taxon>Spermatophyta</taxon>
        <taxon>Magnoliopsida</taxon>
        <taxon>eudicotyledons</taxon>
        <taxon>Gunneridae</taxon>
        <taxon>Pentapetalae</taxon>
        <taxon>Caryophyllales</taxon>
        <taxon>Chenopodiaceae</taxon>
        <taxon>Chenopodioideae</taxon>
        <taxon>Anserineae</taxon>
        <taxon>Spinacia</taxon>
    </lineage>
</organism>
<comment type="function">
    <text evidence="11">Regulatory subunit of the condensin complex, a complex required for conversion of interphase chromatin into mitotic-like condense chromosomes.</text>
</comment>
<evidence type="ECO:0000256" key="2">
    <source>
        <dbReference type="ARBA" id="ARBA00004496"/>
    </source>
</evidence>
<gene>
    <name evidence="15" type="primary">LOC110790982</name>
</gene>
<feature type="region of interest" description="Disordered" evidence="12">
    <location>
        <begin position="1"/>
        <end position="25"/>
    </location>
</feature>
<keyword evidence="8 11" id="KW-0498">Mitosis</keyword>
<keyword evidence="13" id="KW-1133">Transmembrane helix</keyword>
<keyword evidence="6" id="KW-0963">Cytoplasm</keyword>
<evidence type="ECO:0000256" key="11">
    <source>
        <dbReference type="PIRNR" id="PIRNR017126"/>
    </source>
</evidence>
<sequence>MAETLSPNPIPNPMKQKPPIPAPTSPYFLGSNDDQLERAAARAARAAAFRRKPVEVHHFRSSLPPASCLNRRQIMELFQNCVKLASENKINQKNTWELKLIDHLSEIIEAESEENNAETNFQKASCTLETGVKIYAARVDAWHADAYRVLNGISRVGLEEKEESLIRGDKTSKEREVGRRVKEEERKVSPLSTVESSFETLNVKKLDVAFAVDPLYYQTSAQFDEGGAKGLLLCNLGLYGGCRVLFDSQEIPAKCISPTNSSTSSDLVDVSFAKDCIELMAANLHQQQDISPSLRVLLKQIDLTSDGMERNVHGNVIDSDEVEFNMGTSDPTEDIGVEINDGSCDDTGEWSADSYYDTNVSDNVESKGNPTVEDYYEQSLTNEPIVSDNFENAAWIFSKGMGCKLARNAWAGPDHWTYSKPNGPESTSAHDTGPCAAKRPKYKIISDSDIEFTRSLDDKVPDICVPVKNLKSLLLPPKKVSCTNKLPEDCHYQPEDLVKLFLLPNLMCLGKIRRRVTGPDSLLQSDDFDGSFSSWDNDSTVDGPYDGYNHRDAEDILVSEPRRVDKIEVEYDKTSKQVDVHVLKETLWTLVQGLIQTPEVKHPGSVSFRQVLTTFPDDCKAAATRDISPHLCFICLLHLANEHGLTIVGCPNLDDLSINLPVACEEETGATGCDECICAASTITTYPAGLYSIDKILVLFLLTFMCSLFSFSYSLQLYAGYFFPVLIFEWQVFLQFQLPTNLLYS</sequence>
<evidence type="ECO:0000256" key="10">
    <source>
        <dbReference type="ARBA" id="ARBA00023306"/>
    </source>
</evidence>
<reference evidence="14" key="1">
    <citation type="journal article" date="2021" name="Nat. Commun.">
        <title>Genomic analyses provide insights into spinach domestication and the genetic basis of agronomic traits.</title>
        <authorList>
            <person name="Cai X."/>
            <person name="Sun X."/>
            <person name="Xu C."/>
            <person name="Sun H."/>
            <person name="Wang X."/>
            <person name="Ge C."/>
            <person name="Zhang Z."/>
            <person name="Wang Q."/>
            <person name="Fei Z."/>
            <person name="Jiao C."/>
            <person name="Wang Q."/>
        </authorList>
    </citation>
    <scope>NUCLEOTIDE SEQUENCE [LARGE SCALE GENOMIC DNA]</scope>
    <source>
        <strain evidence="14">cv. Varoflay</strain>
    </source>
</reference>
<keyword evidence="10 11" id="KW-0131">Cell cycle</keyword>
<keyword evidence="5" id="KW-0158">Chromosome</keyword>
<comment type="similarity">
    <text evidence="3 11">Belongs to the CND2 (condensin subunit 2) family.</text>
</comment>
<dbReference type="Pfam" id="PF05786">
    <property type="entry name" value="Cnd2"/>
    <property type="match status" value="2"/>
</dbReference>
<evidence type="ECO:0000256" key="12">
    <source>
        <dbReference type="SAM" id="MobiDB-lite"/>
    </source>
</evidence>
<evidence type="ECO:0000313" key="14">
    <source>
        <dbReference type="Proteomes" id="UP000813463"/>
    </source>
</evidence>
<dbReference type="PANTHER" id="PTHR13108">
    <property type="entry name" value="CONDENSIN COMPLEX SUBUNIT 2"/>
    <property type="match status" value="1"/>
</dbReference>
<dbReference type="PIRSF" id="PIRSF017126">
    <property type="entry name" value="Condensin_H"/>
    <property type="match status" value="1"/>
</dbReference>
<reference evidence="15" key="2">
    <citation type="submission" date="2025-08" db="UniProtKB">
        <authorList>
            <consortium name="RefSeq"/>
        </authorList>
    </citation>
    <scope>IDENTIFICATION</scope>
    <source>
        <tissue evidence="15">Leaf</tissue>
    </source>
</reference>
<accession>A0ABM3RQ05</accession>
<dbReference type="GeneID" id="110790982"/>
<evidence type="ECO:0000256" key="8">
    <source>
        <dbReference type="ARBA" id="ARBA00022776"/>
    </source>
</evidence>
<protein>
    <recommendedName>
        <fullName evidence="4 11">Condensin complex subunit 2</fullName>
    </recommendedName>
</protein>
<feature type="transmembrane region" description="Helical" evidence="13">
    <location>
        <begin position="696"/>
        <end position="715"/>
    </location>
</feature>
<evidence type="ECO:0000256" key="5">
    <source>
        <dbReference type="ARBA" id="ARBA00022454"/>
    </source>
</evidence>
<name>A0ABM3RQ05_SPIOL</name>
<keyword evidence="9 11" id="KW-0226">DNA condensation</keyword>
<comment type="subcellular location">
    <subcellularLocation>
        <location evidence="1">Chromosome</location>
    </subcellularLocation>
    <subcellularLocation>
        <location evidence="2">Cytoplasm</location>
    </subcellularLocation>
</comment>
<dbReference type="Proteomes" id="UP000813463">
    <property type="component" value="Chromosome 4"/>
</dbReference>
<evidence type="ECO:0000256" key="3">
    <source>
        <dbReference type="ARBA" id="ARBA00009471"/>
    </source>
</evidence>
<proteinExistence type="inferred from homology"/>
<evidence type="ECO:0000256" key="4">
    <source>
        <dbReference type="ARBA" id="ARBA00016065"/>
    </source>
</evidence>
<keyword evidence="14" id="KW-1185">Reference proteome</keyword>
<dbReference type="InterPro" id="IPR022816">
    <property type="entry name" value="Condensin_barren_su2"/>
</dbReference>
<evidence type="ECO:0000313" key="15">
    <source>
        <dbReference type="RefSeq" id="XP_056697689.1"/>
    </source>
</evidence>
<evidence type="ECO:0000256" key="7">
    <source>
        <dbReference type="ARBA" id="ARBA00022618"/>
    </source>
</evidence>
<keyword evidence="13" id="KW-0812">Transmembrane</keyword>
<dbReference type="PANTHER" id="PTHR13108:SF9">
    <property type="entry name" value="CONDENSIN COMPLEX SUBUNIT 2"/>
    <property type="match status" value="1"/>
</dbReference>
<evidence type="ECO:0000256" key="13">
    <source>
        <dbReference type="SAM" id="Phobius"/>
    </source>
</evidence>
<feature type="compositionally biased region" description="Pro residues" evidence="12">
    <location>
        <begin position="8"/>
        <end position="24"/>
    </location>
</feature>
<keyword evidence="13" id="KW-0472">Membrane</keyword>
<evidence type="ECO:0000256" key="6">
    <source>
        <dbReference type="ARBA" id="ARBA00022490"/>
    </source>
</evidence>
<feature type="transmembrane region" description="Helical" evidence="13">
    <location>
        <begin position="721"/>
        <end position="744"/>
    </location>
</feature>